<feature type="domain" description="Viral coat protein P2 C-terminal" evidence="2">
    <location>
        <begin position="149"/>
        <end position="270"/>
    </location>
</feature>
<organism evidence="3 4">
    <name type="scientific">Telluria antibiotica</name>
    <dbReference type="NCBI Taxonomy" id="2717319"/>
    <lineage>
        <taxon>Bacteria</taxon>
        <taxon>Pseudomonadati</taxon>
        <taxon>Pseudomonadota</taxon>
        <taxon>Betaproteobacteria</taxon>
        <taxon>Burkholderiales</taxon>
        <taxon>Oxalobacteraceae</taxon>
        <taxon>Telluria group</taxon>
        <taxon>Telluria</taxon>
    </lineage>
</organism>
<dbReference type="Pfam" id="PF25513">
    <property type="entry name" value="P2_C"/>
    <property type="match status" value="1"/>
</dbReference>
<reference evidence="3 4" key="1">
    <citation type="submission" date="2020-03" db="EMBL/GenBank/DDBJ databases">
        <title>Genome sequence of strain Massilia sp. TW-1.</title>
        <authorList>
            <person name="Chaudhary D.K."/>
        </authorList>
    </citation>
    <scope>NUCLEOTIDE SEQUENCE [LARGE SCALE GENOMIC DNA]</scope>
    <source>
        <strain evidence="3 4">TW-1</strain>
    </source>
</reference>
<evidence type="ECO:0000313" key="3">
    <source>
        <dbReference type="EMBL" id="NIA56185.1"/>
    </source>
</evidence>
<sequence length="274" mass="29496">MGQRIKLLPFNNVVATGLATCDLSNLLGYTVERIMLNLGGTTFTKSMISTIQLKANGKVIWDSTGACTDARQQYKGITANAGFLTLDFSEIRSKTELGQFMGAMDTTAGINSLKLEIGISGATAPTLAGWAEVNRPQVDPAQAGTRALIAKVHRATISINAAGTFALPVPHLDVASGGSIFKRINFFSANMTALLIKKNGIVIEDSTSALTNYQANEYTRVPQASLYVYDPIIDENQSQMLNTRDAQTMEVYGTFSAAETITIEIEVLEPLQAF</sequence>
<dbReference type="RefSeq" id="WP_166861774.1">
    <property type="nucleotide sequence ID" value="NZ_JAAQOM010000013.1"/>
</dbReference>
<dbReference type="Proteomes" id="UP000716322">
    <property type="component" value="Unassembled WGS sequence"/>
</dbReference>
<evidence type="ECO:0000259" key="1">
    <source>
        <dbReference type="Pfam" id="PF18628"/>
    </source>
</evidence>
<evidence type="ECO:0008006" key="5">
    <source>
        <dbReference type="Google" id="ProtNLM"/>
    </source>
</evidence>
<feature type="domain" description="Viral coat protein P2 N-terminal" evidence="1">
    <location>
        <begin position="5"/>
        <end position="133"/>
    </location>
</feature>
<gene>
    <name evidence="3" type="ORF">HAV22_21360</name>
</gene>
<proteinExistence type="predicted"/>
<name>A0ABX0PJN3_9BURK</name>
<dbReference type="Pfam" id="PF18628">
    <property type="entry name" value="P2_N"/>
    <property type="match status" value="1"/>
</dbReference>
<dbReference type="InterPro" id="IPR057915">
    <property type="entry name" value="P2_C"/>
</dbReference>
<dbReference type="InterPro" id="IPR053751">
    <property type="entry name" value="Viral_Major_Capsid_sf"/>
</dbReference>
<dbReference type="Gene3D" id="2.60.120.730">
    <property type="match status" value="2"/>
</dbReference>
<dbReference type="EMBL" id="JAAQOM010000013">
    <property type="protein sequence ID" value="NIA56185.1"/>
    <property type="molecule type" value="Genomic_DNA"/>
</dbReference>
<keyword evidence="4" id="KW-1185">Reference proteome</keyword>
<dbReference type="InterPro" id="IPR041377">
    <property type="entry name" value="P2_N"/>
</dbReference>
<protein>
    <recommendedName>
        <fullName evidence="5">Viral coat protein P2 N-terminal domain-containing protein</fullName>
    </recommendedName>
</protein>
<comment type="caution">
    <text evidence="3">The sequence shown here is derived from an EMBL/GenBank/DDBJ whole genome shotgun (WGS) entry which is preliminary data.</text>
</comment>
<accession>A0ABX0PJN3</accession>
<evidence type="ECO:0000313" key="4">
    <source>
        <dbReference type="Proteomes" id="UP000716322"/>
    </source>
</evidence>
<evidence type="ECO:0000259" key="2">
    <source>
        <dbReference type="Pfam" id="PF25513"/>
    </source>
</evidence>